<dbReference type="SUPFAM" id="SSF90188">
    <property type="entry name" value="Somatomedin B domain"/>
    <property type="match status" value="1"/>
</dbReference>
<dbReference type="EMBL" id="KB518693">
    <property type="protein sequence ID" value="EMP38791.1"/>
    <property type="molecule type" value="Genomic_DNA"/>
</dbReference>
<dbReference type="PROSITE" id="PS00024">
    <property type="entry name" value="HEMOPEXIN"/>
    <property type="match status" value="1"/>
</dbReference>
<feature type="compositionally biased region" description="Basic and acidic residues" evidence="8">
    <location>
        <begin position="748"/>
        <end position="760"/>
    </location>
</feature>
<evidence type="ECO:0000256" key="5">
    <source>
        <dbReference type="ARBA" id="ARBA00023157"/>
    </source>
</evidence>
<feature type="compositionally biased region" description="Polar residues" evidence="8">
    <location>
        <begin position="272"/>
        <end position="282"/>
    </location>
</feature>
<gene>
    <name evidence="10" type="ORF">UY3_04110</name>
</gene>
<reference evidence="11" key="1">
    <citation type="journal article" date="2013" name="Nat. Genet.">
        <title>The draft genomes of soft-shell turtle and green sea turtle yield insights into the development and evolution of the turtle-specific body plan.</title>
        <authorList>
            <person name="Wang Z."/>
            <person name="Pascual-Anaya J."/>
            <person name="Zadissa A."/>
            <person name="Li W."/>
            <person name="Niimura Y."/>
            <person name="Huang Z."/>
            <person name="Li C."/>
            <person name="White S."/>
            <person name="Xiong Z."/>
            <person name="Fang D."/>
            <person name="Wang B."/>
            <person name="Ming Y."/>
            <person name="Chen Y."/>
            <person name="Zheng Y."/>
            <person name="Kuraku S."/>
            <person name="Pignatelli M."/>
            <person name="Herrero J."/>
            <person name="Beal K."/>
            <person name="Nozawa M."/>
            <person name="Li Q."/>
            <person name="Wang J."/>
            <person name="Zhang H."/>
            <person name="Yu L."/>
            <person name="Shigenobu S."/>
            <person name="Wang J."/>
            <person name="Liu J."/>
            <person name="Flicek P."/>
            <person name="Searle S."/>
            <person name="Wang J."/>
            <person name="Kuratani S."/>
            <person name="Yin Y."/>
            <person name="Aken B."/>
            <person name="Zhang G."/>
            <person name="Irie N."/>
        </authorList>
    </citation>
    <scope>NUCLEOTIDE SEQUENCE [LARGE SCALE GENOMIC DNA]</scope>
</reference>
<keyword evidence="5" id="KW-1015">Disulfide bond</keyword>
<evidence type="ECO:0000313" key="11">
    <source>
        <dbReference type="Proteomes" id="UP000031443"/>
    </source>
</evidence>
<dbReference type="InterPro" id="IPR051298">
    <property type="entry name" value="Heme_transport/Cell_adhesion"/>
</dbReference>
<feature type="region of interest" description="Disordered" evidence="8">
    <location>
        <begin position="336"/>
        <end position="381"/>
    </location>
</feature>
<dbReference type="GO" id="GO:0030247">
    <property type="term" value="F:polysaccharide binding"/>
    <property type="evidence" value="ECO:0007669"/>
    <property type="project" value="InterPro"/>
</dbReference>
<dbReference type="GO" id="GO:0005615">
    <property type="term" value="C:extracellular space"/>
    <property type="evidence" value="ECO:0007669"/>
    <property type="project" value="TreeGrafter"/>
</dbReference>
<feature type="compositionally biased region" description="Polar residues" evidence="8">
    <location>
        <begin position="233"/>
        <end position="246"/>
    </location>
</feature>
<dbReference type="PROSITE" id="PS00524">
    <property type="entry name" value="SMB_1"/>
    <property type="match status" value="1"/>
</dbReference>
<dbReference type="InterPro" id="IPR020436">
    <property type="entry name" value="SMB_chordata"/>
</dbReference>
<evidence type="ECO:0000259" key="9">
    <source>
        <dbReference type="PROSITE" id="PS50958"/>
    </source>
</evidence>
<keyword evidence="6" id="KW-0325">Glycoprotein</keyword>
<dbReference type="SMART" id="SM00201">
    <property type="entry name" value="SO"/>
    <property type="match status" value="1"/>
</dbReference>
<feature type="compositionally biased region" description="Basic and acidic residues" evidence="8">
    <location>
        <begin position="536"/>
        <end position="557"/>
    </location>
</feature>
<dbReference type="InterPro" id="IPR001212">
    <property type="entry name" value="Somatomedin_B_dom"/>
</dbReference>
<dbReference type="InterPro" id="IPR018486">
    <property type="entry name" value="Hemopexin_CS"/>
</dbReference>
<evidence type="ECO:0000256" key="2">
    <source>
        <dbReference type="ARBA" id="ARBA00022525"/>
    </source>
</evidence>
<proteinExistence type="predicted"/>
<organism evidence="10 11">
    <name type="scientific">Chelonia mydas</name>
    <name type="common">Green sea-turtle</name>
    <name type="synonym">Chelonia agassizi</name>
    <dbReference type="NCBI Taxonomy" id="8469"/>
    <lineage>
        <taxon>Eukaryota</taxon>
        <taxon>Metazoa</taxon>
        <taxon>Chordata</taxon>
        <taxon>Craniata</taxon>
        <taxon>Vertebrata</taxon>
        <taxon>Euteleostomi</taxon>
        <taxon>Archelosauria</taxon>
        <taxon>Testudinata</taxon>
        <taxon>Testudines</taxon>
        <taxon>Cryptodira</taxon>
        <taxon>Durocryptodira</taxon>
        <taxon>Americhelydia</taxon>
        <taxon>Chelonioidea</taxon>
        <taxon>Cheloniidae</taxon>
        <taxon>Chelonia</taxon>
    </lineage>
</organism>
<feature type="compositionally biased region" description="Polar residues" evidence="8">
    <location>
        <begin position="972"/>
        <end position="984"/>
    </location>
</feature>
<dbReference type="GO" id="GO:0006955">
    <property type="term" value="P:immune response"/>
    <property type="evidence" value="ECO:0007669"/>
    <property type="project" value="InterPro"/>
</dbReference>
<dbReference type="SMART" id="SM00120">
    <property type="entry name" value="HX"/>
    <property type="match status" value="3"/>
</dbReference>
<feature type="compositionally biased region" description="Polar residues" evidence="8">
    <location>
        <begin position="1252"/>
        <end position="1266"/>
    </location>
</feature>
<feature type="region of interest" description="Disordered" evidence="8">
    <location>
        <begin position="714"/>
        <end position="829"/>
    </location>
</feature>
<comment type="subcellular location">
    <subcellularLocation>
        <location evidence="1">Secreted</location>
    </subcellularLocation>
</comment>
<feature type="compositionally biased region" description="Low complexity" evidence="8">
    <location>
        <begin position="772"/>
        <end position="788"/>
    </location>
</feature>
<evidence type="ECO:0000256" key="6">
    <source>
        <dbReference type="ARBA" id="ARBA00023180"/>
    </source>
</evidence>
<feature type="compositionally biased region" description="Basic and acidic residues" evidence="8">
    <location>
        <begin position="92"/>
        <end position="104"/>
    </location>
</feature>
<feature type="domain" description="SMB" evidence="9">
    <location>
        <begin position="13"/>
        <end position="55"/>
    </location>
</feature>
<dbReference type="STRING" id="8469.M7BLM7"/>
<dbReference type="Gene3D" id="2.110.10.10">
    <property type="entry name" value="Hemopexin-like domain"/>
    <property type="match status" value="1"/>
</dbReference>
<feature type="compositionally biased region" description="Polar residues" evidence="8">
    <location>
        <begin position="761"/>
        <end position="771"/>
    </location>
</feature>
<dbReference type="PROSITE" id="PS50958">
    <property type="entry name" value="SMB_2"/>
    <property type="match status" value="1"/>
</dbReference>
<dbReference type="PROSITE" id="PS51642">
    <property type="entry name" value="HEMOPEXIN_2"/>
    <property type="match status" value="1"/>
</dbReference>
<feature type="region of interest" description="Disordered" evidence="8">
    <location>
        <begin position="505"/>
        <end position="524"/>
    </location>
</feature>
<evidence type="ECO:0000256" key="7">
    <source>
        <dbReference type="PROSITE-ProRule" id="PRU01011"/>
    </source>
</evidence>
<evidence type="ECO:0000256" key="3">
    <source>
        <dbReference type="ARBA" id="ARBA00022729"/>
    </source>
</evidence>
<feature type="compositionally biased region" description="Basic and acidic residues" evidence="8">
    <location>
        <begin position="144"/>
        <end position="156"/>
    </location>
</feature>
<evidence type="ECO:0000313" key="10">
    <source>
        <dbReference type="EMBL" id="EMP38791.1"/>
    </source>
</evidence>
<protein>
    <submittedName>
        <fullName evidence="10">Proteoglycan 4</fullName>
    </submittedName>
</protein>
<evidence type="ECO:0000256" key="8">
    <source>
        <dbReference type="SAM" id="MobiDB-lite"/>
    </source>
</evidence>
<feature type="compositionally biased region" description="Basic residues" evidence="8">
    <location>
        <begin position="71"/>
        <end position="85"/>
    </location>
</feature>
<dbReference type="PANTHER" id="PTHR22917">
    <property type="entry name" value="HEMOPEXIN DOMAIN-CONTAINING PROTEIN"/>
    <property type="match status" value="1"/>
</dbReference>
<feature type="repeat" description="Hemopexin" evidence="7">
    <location>
        <begin position="1157"/>
        <end position="1202"/>
    </location>
</feature>
<dbReference type="PRINTS" id="PR00022">
    <property type="entry name" value="SOMATOMEDINB"/>
</dbReference>
<keyword evidence="11" id="KW-1185">Reference proteome</keyword>
<feature type="region of interest" description="Disordered" evidence="8">
    <location>
        <begin position="915"/>
        <end position="984"/>
    </location>
</feature>
<dbReference type="PANTHER" id="PTHR22917:SF1">
    <property type="entry name" value="PROTEOGLYCAN 4"/>
    <property type="match status" value="1"/>
</dbReference>
<feature type="region of interest" description="Disordered" evidence="8">
    <location>
        <begin position="266"/>
        <end position="297"/>
    </location>
</feature>
<accession>M7BLM7</accession>
<dbReference type="InterPro" id="IPR036375">
    <property type="entry name" value="Hemopexin-like_dom_sf"/>
</dbReference>
<sequence>MECCHDYKRFCTEELSCKGRCFETFVRGRECDCDADCEKYGKCCPDYPKHCEEALTTKPSFRTAPLVIKTTAKRSSKNSKKKQPKKVVQSHEVMEEHSESEKQKSSSSSSSLLSSTTIRKTKSSSRNPSEKNQINKIKNKNNRKVKDTMKEQDSKNRRTSSRTAMSDEIREISEEIGSGLENVGTRPAPTAKHPDRKISRQGNKGTTAAPLSEERFSQSPASQPDKVTMPFKMNTTKTVSPKTNMQPATTSMAKISALTNAAHVTKAKDKSTTAMKNATTPTAKGMTAAQREKTTVVIETTTTSKKYTTKPAEEPTDKSNTTTVAMEVTTAKTEMTTEARKATTAKSDRTSAAKMAMTTGKRVTPTAATEKTTTDNNDMTTAGKETITTTEKQGRTTTDKTIRRKDTTPVAKDTVMTTDERDLTTLGKETVTTTEKKDTTTTTTRETITTTDKEVTTIAERETVTAKTGTAAAKDTVKTTDKKDTTTANDKIILTPDEKDLTTKKDTTTAARKSVTRAPGTDTTTEIKDTVTTAGKKDTTTVDKENLPTDERDKTTTDKATTTAHRETVTTKAKIVTTTTAKTSVMTTAKLDTTAAAKKTQTTTKQTPTAAEVTTVAIELTTADKEETVDNRQKTTATEETTTEEKKELTTVIKERTTEDSKGMTTAAKEKTVNENKEISTVLQETTTSDTTEITAADKEITLVDNREITAVTREPTMANKKETDAVTRDTSTTNKKEVTTATEETATEDKKEKASDDKQATTTGKIDTTASTVTRETLTVSEEVSTTAKGSQERPVSPTEDKPGTTVTQIPPVKATAKPTTEPEKNTKSVIQITATQPINLTTSQPKDLTETKVHFETTKETSMVTKRSTAISISKETTETKDISENTYTRDTTTQKNTTQFLTEKLQTSKILISPSLAQKPATHPVTPEQEKHRDHSSPTTISPVTLPESNFPLRNTENPKETPVPYEGPNQNPTSSKQVNSIDYPAISFTTSIAPLRGTPNPNDNDENNRLETIMKITWTTTKSNSAIPQKQETTSHDVTTNTSIDLVSDKEITKESPIAMNTNTSVKHTIVSSILTAEKDMHHTSTLPSGFITTRTEERREVTHFPTKTYSSISYSTKAPERSPAIHTDSKLQDKINTTVFYKDEQAKNLCNGKPADGIVALPNGTLAVFRGHYYWLLDSSRQPTASPRKITEGWGIPSPIDTVFSRCNCDGKTFFFKSRRDKLTPKRSPVDSCTPAPREAQAESMGERQQSTPRSEDTTGSQYWRFTNDVKDVGYPKQIAKGFAGLSGKIVAVLSVAQHNNRPESVYFFKRGGSVQHYIYNQEPAKKCKKKVYVRYPAYTPRAVIKRRRFERAVGSAIMYRTPVMYHTLRINHNPSGILHHEVKINSYWRGFPKTVHSAISIPNYKRPDGYDYYVFSKDQYYNVDVASRIARSVTSQTGQTVSKDWYKCPKNDL</sequence>
<dbReference type="InterPro" id="IPR036024">
    <property type="entry name" value="Somatomedin_B-like_dom_sf"/>
</dbReference>
<dbReference type="Gene3D" id="4.10.410.20">
    <property type="match status" value="1"/>
</dbReference>
<name>M7BLM7_CHEMY</name>
<keyword evidence="2" id="KW-0964">Secreted</keyword>
<feature type="region of interest" description="Disordered" evidence="8">
    <location>
        <begin position="66"/>
        <end position="246"/>
    </location>
</feature>
<feature type="region of interest" description="Disordered" evidence="8">
    <location>
        <begin position="1228"/>
        <end position="1266"/>
    </location>
</feature>
<evidence type="ECO:0000256" key="4">
    <source>
        <dbReference type="ARBA" id="ARBA00022737"/>
    </source>
</evidence>
<feature type="region of interest" description="Disordered" evidence="8">
    <location>
        <begin position="626"/>
        <end position="650"/>
    </location>
</feature>
<feature type="region of interest" description="Disordered" evidence="8">
    <location>
        <begin position="536"/>
        <end position="563"/>
    </location>
</feature>
<dbReference type="Proteomes" id="UP000031443">
    <property type="component" value="Unassembled WGS sequence"/>
</dbReference>
<keyword evidence="4" id="KW-0677">Repeat</keyword>
<dbReference type="Pfam" id="PF01033">
    <property type="entry name" value="Somatomedin_B"/>
    <property type="match status" value="1"/>
</dbReference>
<dbReference type="InterPro" id="IPR018487">
    <property type="entry name" value="Hemopexin-like_repeat"/>
</dbReference>
<dbReference type="SUPFAM" id="SSF50923">
    <property type="entry name" value="Hemopexin-like domain"/>
    <property type="match status" value="1"/>
</dbReference>
<keyword evidence="3" id="KW-0732">Signal</keyword>
<dbReference type="InterPro" id="IPR000585">
    <property type="entry name" value="Hemopexin-like_dom"/>
</dbReference>
<dbReference type="GO" id="GO:0005044">
    <property type="term" value="F:scavenger receptor activity"/>
    <property type="evidence" value="ECO:0007669"/>
    <property type="project" value="InterPro"/>
</dbReference>
<feature type="compositionally biased region" description="Basic and acidic residues" evidence="8">
    <location>
        <begin position="336"/>
        <end position="351"/>
    </location>
</feature>
<dbReference type="CDD" id="cd00094">
    <property type="entry name" value="HX"/>
    <property type="match status" value="1"/>
</dbReference>
<feature type="compositionally biased region" description="Low complexity" evidence="8">
    <location>
        <begin position="105"/>
        <end position="118"/>
    </location>
</feature>
<evidence type="ECO:0000256" key="1">
    <source>
        <dbReference type="ARBA" id="ARBA00004613"/>
    </source>
</evidence>